<organism evidence="10 11">
    <name type="scientific">Candidatus Scatenecus faecavium</name>
    <dbReference type="NCBI Taxonomy" id="2840915"/>
    <lineage>
        <taxon>Bacteria</taxon>
        <taxon>Candidatus Scatenecus</taxon>
    </lineage>
</organism>
<evidence type="ECO:0000256" key="8">
    <source>
        <dbReference type="SAM" id="Coils"/>
    </source>
</evidence>
<dbReference type="AlphaFoldDB" id="A0A9D1K331"/>
<keyword evidence="1 7" id="KW-0699">rRNA-binding</keyword>
<dbReference type="SMART" id="SM00463">
    <property type="entry name" value="SMR"/>
    <property type="match status" value="1"/>
</dbReference>
<dbReference type="GO" id="GO:0006298">
    <property type="term" value="P:mismatch repair"/>
    <property type="evidence" value="ECO:0007669"/>
    <property type="project" value="InterPro"/>
</dbReference>
<dbReference type="GO" id="GO:0030983">
    <property type="term" value="F:mismatched DNA binding"/>
    <property type="evidence" value="ECO:0007669"/>
    <property type="project" value="InterPro"/>
</dbReference>
<keyword evidence="8" id="KW-0175">Coiled coil</keyword>
<evidence type="ECO:0000256" key="7">
    <source>
        <dbReference type="HAMAP-Rule" id="MF_00092"/>
    </source>
</evidence>
<dbReference type="SUPFAM" id="SSF48334">
    <property type="entry name" value="DNA repair protein MutS, domain III"/>
    <property type="match status" value="1"/>
</dbReference>
<evidence type="ECO:0000256" key="1">
    <source>
        <dbReference type="ARBA" id="ARBA00022730"/>
    </source>
</evidence>
<evidence type="ECO:0000313" key="10">
    <source>
        <dbReference type="EMBL" id="HIS82071.1"/>
    </source>
</evidence>
<dbReference type="InterPro" id="IPR000432">
    <property type="entry name" value="DNA_mismatch_repair_MutS_C"/>
</dbReference>
<dbReference type="NCBIfam" id="TIGR01069">
    <property type="entry name" value="mutS2"/>
    <property type="match status" value="1"/>
</dbReference>
<keyword evidence="6 7" id="KW-0238">DNA-binding</keyword>
<evidence type="ECO:0000256" key="5">
    <source>
        <dbReference type="ARBA" id="ARBA00022884"/>
    </source>
</evidence>
<evidence type="ECO:0000256" key="2">
    <source>
        <dbReference type="ARBA" id="ARBA00022741"/>
    </source>
</evidence>
<keyword evidence="7" id="KW-0540">Nuclease</keyword>
<evidence type="ECO:0000313" key="11">
    <source>
        <dbReference type="Proteomes" id="UP000824139"/>
    </source>
</evidence>
<dbReference type="PROSITE" id="PS50828">
    <property type="entry name" value="SMR"/>
    <property type="match status" value="1"/>
</dbReference>
<comment type="caution">
    <text evidence="10">The sequence shown here is derived from an EMBL/GenBank/DDBJ whole genome shotgun (WGS) entry which is preliminary data.</text>
</comment>
<comment type="function">
    <text evidence="7">Acts as a ribosome collision sensor, splitting the ribosome into its 2 subunits. Detects stalled/collided 70S ribosomes which it binds and splits by an ATP-hydrolysis driven conformational change. Acts upstream of the ribosome quality control system (RQC), a ribosome-associated complex that mediates the extraction of incompletely synthesized nascent chains from stalled ribosomes and their subsequent degradation. Probably generates substrates for RQC.</text>
</comment>
<proteinExistence type="inferred from homology"/>
<gene>
    <name evidence="7" type="primary">mutS2</name>
    <name evidence="7" type="synonym">rqcU</name>
    <name evidence="10" type="ORF">IAD41_00460</name>
</gene>
<dbReference type="InterPro" id="IPR005747">
    <property type="entry name" value="MutS2"/>
</dbReference>
<dbReference type="InterPro" id="IPR036187">
    <property type="entry name" value="DNA_mismatch_repair_MutS_sf"/>
</dbReference>
<dbReference type="Proteomes" id="UP000824139">
    <property type="component" value="Unassembled WGS sequence"/>
</dbReference>
<keyword evidence="4 7" id="KW-0067">ATP-binding</keyword>
<dbReference type="FunFam" id="3.40.50.300:FF:000830">
    <property type="entry name" value="Endonuclease MutS2"/>
    <property type="match status" value="1"/>
</dbReference>
<dbReference type="GO" id="GO:0045910">
    <property type="term" value="P:negative regulation of DNA recombination"/>
    <property type="evidence" value="ECO:0007669"/>
    <property type="project" value="InterPro"/>
</dbReference>
<keyword evidence="7 10" id="KW-0255">Endonuclease</keyword>
<dbReference type="PANTHER" id="PTHR48466">
    <property type="entry name" value="OS10G0509000 PROTEIN-RELATED"/>
    <property type="match status" value="1"/>
</dbReference>
<dbReference type="PANTHER" id="PTHR48466:SF2">
    <property type="entry name" value="OS10G0509000 PROTEIN"/>
    <property type="match status" value="1"/>
</dbReference>
<keyword evidence="2 7" id="KW-0547">Nucleotide-binding</keyword>
<evidence type="ECO:0000256" key="4">
    <source>
        <dbReference type="ARBA" id="ARBA00022840"/>
    </source>
</evidence>
<dbReference type="HAMAP" id="MF_00092">
    <property type="entry name" value="MutS2"/>
    <property type="match status" value="1"/>
</dbReference>
<dbReference type="Gene3D" id="3.30.1370.110">
    <property type="match status" value="1"/>
</dbReference>
<feature type="binding site" evidence="7">
    <location>
        <begin position="342"/>
        <end position="349"/>
    </location>
    <ligand>
        <name>ATP</name>
        <dbReference type="ChEBI" id="CHEBI:30616"/>
    </ligand>
</feature>
<keyword evidence="3 7" id="KW-0378">Hydrolase</keyword>
<dbReference type="Gene3D" id="3.40.50.300">
    <property type="entry name" value="P-loop containing nucleotide triphosphate hydrolases"/>
    <property type="match status" value="1"/>
</dbReference>
<feature type="coiled-coil region" evidence="8">
    <location>
        <begin position="529"/>
        <end position="606"/>
    </location>
</feature>
<dbReference type="Pfam" id="PF20297">
    <property type="entry name" value="MSSS"/>
    <property type="match status" value="1"/>
</dbReference>
<sequence>MDIVSKTLKTLEFDKIQEKVSLFTKSSQSKALALNAPVYTSYGDITKALNYTKEAKSFLDFALDIPIGFVADINKIQKNGQISYLTEEELTDVAKTMRSSRLVKKFLQENSEQIKAPQLRGLSENLLSARDLEERIFDTFDENLEIKKDATPELKGLWASLNDNEKNLRNKVNDLLNSTEFAKHLQENIYTTRDDRIVFQVKAPSKNKVKGIVHDVSATNKTFYIEPEALVPINNKIREIQAQIHAEQVRILVELSSLVKEKMTDLKIAERTLAEIDFHFAKARYAARINAIEPEIIPPLAGNEKRVSFENMRHPLLIGTVENIVSNDFEIGKDYKSIVITGSNTGGKTVTIKTIGLFILMAKAGFFLPCTMAKLYPFKQVFADIGDDQSILQSLSTFSSHMKNIIEIVEKSDGETYVLLDEICAGTDPQEGSVLAKVILEKLAQKGVFSTITTHYGELKALEYTNPYFKNASVEFDTNSLKPTYKLLIGIPGLSNAIAISANLGLSKEITERAKEILINQKDPSILVVEKLQETQQKLSDNLKDSETAKEEADELKKEYEENLEAIKKDKKKTVKNIKTKFDYEMMSVRAEIKEILDEMRREKTEKIARRSYSRLAKIEEGFNEKLGKYDEKNNYAPVDFDKIEIGDKLLVKELHQTVTVLSKPDKKGKIFVQMGNIKTKMDKEKLAPYDKKFDRKTTGYMPVNIERFELRRAEVSNRLDLRGKTVEDSLDALELFLDQASLAGFAEVSVIHGHGTGALKAAVRDFLKTSPYVKNFRPGGDGEGGDGISVIDLR</sequence>
<dbReference type="EC" id="3.6.4.-" evidence="7"/>
<feature type="domain" description="Smr" evidence="9">
    <location>
        <begin position="720"/>
        <end position="795"/>
    </location>
</feature>
<dbReference type="EC" id="3.1.-.-" evidence="7"/>
<dbReference type="SUPFAM" id="SSF160443">
    <property type="entry name" value="SMR domain-like"/>
    <property type="match status" value="1"/>
</dbReference>
<dbReference type="PIRSF" id="PIRSF005814">
    <property type="entry name" value="MutS_YshD"/>
    <property type="match status" value="1"/>
</dbReference>
<evidence type="ECO:0000259" key="9">
    <source>
        <dbReference type="PROSITE" id="PS50828"/>
    </source>
</evidence>
<dbReference type="GO" id="GO:0043023">
    <property type="term" value="F:ribosomal large subunit binding"/>
    <property type="evidence" value="ECO:0007669"/>
    <property type="project" value="UniProtKB-UniRule"/>
</dbReference>
<dbReference type="GO" id="GO:0005524">
    <property type="term" value="F:ATP binding"/>
    <property type="evidence" value="ECO:0007669"/>
    <property type="project" value="UniProtKB-UniRule"/>
</dbReference>
<dbReference type="GO" id="GO:0072344">
    <property type="term" value="P:rescue of stalled ribosome"/>
    <property type="evidence" value="ECO:0007669"/>
    <property type="project" value="UniProtKB-UniRule"/>
</dbReference>
<dbReference type="InterPro" id="IPR007696">
    <property type="entry name" value="DNA_mismatch_repair_MutS_core"/>
</dbReference>
<dbReference type="SUPFAM" id="SSF52540">
    <property type="entry name" value="P-loop containing nucleoside triphosphate hydrolases"/>
    <property type="match status" value="1"/>
</dbReference>
<dbReference type="InterPro" id="IPR002625">
    <property type="entry name" value="Smr_dom"/>
</dbReference>
<dbReference type="InterPro" id="IPR045076">
    <property type="entry name" value="MutS"/>
</dbReference>
<name>A0A9D1K331_9BACT</name>
<keyword evidence="5 7" id="KW-0694">RNA-binding</keyword>
<reference evidence="10" key="2">
    <citation type="journal article" date="2021" name="PeerJ">
        <title>Extensive microbial diversity within the chicken gut microbiome revealed by metagenomics and culture.</title>
        <authorList>
            <person name="Gilroy R."/>
            <person name="Ravi A."/>
            <person name="Getino M."/>
            <person name="Pursley I."/>
            <person name="Horton D.L."/>
            <person name="Alikhan N.F."/>
            <person name="Baker D."/>
            <person name="Gharbi K."/>
            <person name="Hall N."/>
            <person name="Watson M."/>
            <person name="Adriaenssens E.M."/>
            <person name="Foster-Nyarko E."/>
            <person name="Jarju S."/>
            <person name="Secka A."/>
            <person name="Antonio M."/>
            <person name="Oren A."/>
            <person name="Chaudhuri R.R."/>
            <person name="La Ragione R."/>
            <person name="Hildebrand F."/>
            <person name="Pallen M.J."/>
        </authorList>
    </citation>
    <scope>NUCLEOTIDE SEQUENCE</scope>
    <source>
        <strain evidence="10">CHK152-2994</strain>
    </source>
</reference>
<dbReference type="InterPro" id="IPR036063">
    <property type="entry name" value="Smr_dom_sf"/>
</dbReference>
<dbReference type="GO" id="GO:0016887">
    <property type="term" value="F:ATP hydrolysis activity"/>
    <property type="evidence" value="ECO:0007669"/>
    <property type="project" value="InterPro"/>
</dbReference>
<comment type="function">
    <text evidence="7">Endonuclease that is involved in the suppression of homologous recombination and thus may have a key role in the control of bacterial genetic diversity.</text>
</comment>
<dbReference type="EMBL" id="DVJO01000012">
    <property type="protein sequence ID" value="HIS82071.1"/>
    <property type="molecule type" value="Genomic_DNA"/>
</dbReference>
<dbReference type="InterPro" id="IPR046893">
    <property type="entry name" value="MSSS"/>
</dbReference>
<protein>
    <recommendedName>
        <fullName evidence="7">Endonuclease MutS2</fullName>
        <ecNumber evidence="7">3.1.-.-</ecNumber>
    </recommendedName>
    <alternativeName>
        <fullName evidence="7">Ribosome-associated protein quality control-upstream factor</fullName>
        <shortName evidence="7">RQC-upstream factor</shortName>
        <shortName evidence="7">RqcU</shortName>
        <ecNumber evidence="7">3.6.4.-</ecNumber>
    </alternativeName>
</protein>
<dbReference type="GO" id="GO:0019843">
    <property type="term" value="F:rRNA binding"/>
    <property type="evidence" value="ECO:0007669"/>
    <property type="project" value="UniProtKB-UniRule"/>
</dbReference>
<reference evidence="10" key="1">
    <citation type="submission" date="2020-10" db="EMBL/GenBank/DDBJ databases">
        <authorList>
            <person name="Gilroy R."/>
        </authorList>
    </citation>
    <scope>NUCLEOTIDE SEQUENCE</scope>
    <source>
        <strain evidence="10">CHK152-2994</strain>
    </source>
</reference>
<dbReference type="GO" id="GO:0004519">
    <property type="term" value="F:endonuclease activity"/>
    <property type="evidence" value="ECO:0007669"/>
    <property type="project" value="UniProtKB-UniRule"/>
</dbReference>
<dbReference type="Pfam" id="PF01713">
    <property type="entry name" value="Smr"/>
    <property type="match status" value="1"/>
</dbReference>
<comment type="subunit">
    <text evidence="7">Homodimer. Binds to stalled ribosomes, contacting rRNA.</text>
</comment>
<dbReference type="Pfam" id="PF00488">
    <property type="entry name" value="MutS_V"/>
    <property type="match status" value="1"/>
</dbReference>
<dbReference type="SMART" id="SM00533">
    <property type="entry name" value="MUTSd"/>
    <property type="match status" value="1"/>
</dbReference>
<evidence type="ECO:0000256" key="6">
    <source>
        <dbReference type="ARBA" id="ARBA00023125"/>
    </source>
</evidence>
<evidence type="ECO:0000256" key="3">
    <source>
        <dbReference type="ARBA" id="ARBA00022801"/>
    </source>
</evidence>
<dbReference type="GO" id="GO:0140664">
    <property type="term" value="F:ATP-dependent DNA damage sensor activity"/>
    <property type="evidence" value="ECO:0007669"/>
    <property type="project" value="InterPro"/>
</dbReference>
<accession>A0A9D1K331</accession>
<comment type="similarity">
    <text evidence="7">Belongs to the DNA mismatch repair MutS family. MutS2 subfamily.</text>
</comment>
<dbReference type="SMART" id="SM00534">
    <property type="entry name" value="MUTSac"/>
    <property type="match status" value="1"/>
</dbReference>
<dbReference type="InterPro" id="IPR027417">
    <property type="entry name" value="P-loop_NTPase"/>
</dbReference>